<gene>
    <name evidence="1" type="ORF">ZEAMMB73_Zm00001d045372</name>
</gene>
<dbReference type="EMBL" id="CM000785">
    <property type="protein sequence ID" value="AQL02145.1"/>
    <property type="molecule type" value="Genomic_DNA"/>
</dbReference>
<organism evidence="1">
    <name type="scientific">Zea mays</name>
    <name type="common">Maize</name>
    <dbReference type="NCBI Taxonomy" id="4577"/>
    <lineage>
        <taxon>Eukaryota</taxon>
        <taxon>Viridiplantae</taxon>
        <taxon>Streptophyta</taxon>
        <taxon>Embryophyta</taxon>
        <taxon>Tracheophyta</taxon>
        <taxon>Spermatophyta</taxon>
        <taxon>Magnoliopsida</taxon>
        <taxon>Liliopsida</taxon>
        <taxon>Poales</taxon>
        <taxon>Poaceae</taxon>
        <taxon>PACMAD clade</taxon>
        <taxon>Panicoideae</taxon>
        <taxon>Andropogonodae</taxon>
        <taxon>Andropogoneae</taxon>
        <taxon>Tripsacinae</taxon>
        <taxon>Zea</taxon>
    </lineage>
</organism>
<proteinExistence type="predicted"/>
<accession>A0A1D6NVJ1</accession>
<evidence type="ECO:0000313" key="1">
    <source>
        <dbReference type="EMBL" id="AQL02145.1"/>
    </source>
</evidence>
<protein>
    <submittedName>
        <fullName evidence="1">Iron-sulfur assembly protein IscA</fullName>
    </submittedName>
</protein>
<dbReference type="AlphaFoldDB" id="A0A1D6NVJ1"/>
<name>A0A1D6NVJ1_MAIZE</name>
<reference evidence="1" key="1">
    <citation type="submission" date="2015-12" db="EMBL/GenBank/DDBJ databases">
        <title>Update maize B73 reference genome by single molecule sequencing technologies.</title>
        <authorList>
            <consortium name="Maize Genome Sequencing Project"/>
            <person name="Ware D."/>
        </authorList>
    </citation>
    <scope>NUCLEOTIDE SEQUENCE</scope>
    <source>
        <tissue evidence="1">Seedling</tissue>
    </source>
</reference>
<sequence>MALASGTCRPLLGGPASTARLHLAVSSSSTACSIRFPRGAGGGRAAVSLRAPAPPATIAPESEALEKIEYKHIVHDFL</sequence>